<gene>
    <name evidence="2" type="ORF">AB0E61_29165</name>
</gene>
<sequence length="412" mass="44823">MQNTAETGPAAPVDVTPLLDDPHTAYVALRESGPVHRIAGPDGQPAWLVTRYDDVRAALADPRLSLDRSHATPGSYRGFALPPALDANLLNMDPPDHTRVRRLVVRAFTPGRIEALRAPVRRVADGLLDAVAPAGRADLLADYAGHLPIVVICDLLGVPRGDRRDFRAWTDRLITPDPARPELMKQAVGELFTYFTDLIATKRAHPGDDLLSELIAVRDTPDAAAPDATPGDDRLSEDELTSLAFLILFAGYENTVHLIGNAVLALLDHPEQLQALRRNPAELPSAVEEFMRFDPPAPLAIRRFPREDLEIGGVRIPAGDCVLLSVASANRDEARFPAADRLDLARGLSGHLALGHGIHYCLGAPLARMETAVALGALLERFPGLRLDVPRESLTHRRTLRARGLKSLPVTW</sequence>
<accession>A0ABV2Z864</accession>
<dbReference type="InterPro" id="IPR036396">
    <property type="entry name" value="Cyt_P450_sf"/>
</dbReference>
<dbReference type="Proteomes" id="UP001550853">
    <property type="component" value="Unassembled WGS sequence"/>
</dbReference>
<dbReference type="PANTHER" id="PTHR46696">
    <property type="entry name" value="P450, PUTATIVE (EUROFUNG)-RELATED"/>
    <property type="match status" value="1"/>
</dbReference>
<dbReference type="InterPro" id="IPR001128">
    <property type="entry name" value="Cyt_P450"/>
</dbReference>
<dbReference type="EMBL" id="JBEZVI010000036">
    <property type="protein sequence ID" value="MEU3714156.1"/>
    <property type="molecule type" value="Genomic_DNA"/>
</dbReference>
<protein>
    <submittedName>
        <fullName evidence="2">Cytochrome P450</fullName>
    </submittedName>
</protein>
<proteinExistence type="inferred from homology"/>
<dbReference type="PRINTS" id="PR00359">
    <property type="entry name" value="BP450"/>
</dbReference>
<dbReference type="RefSeq" id="WP_030279743.1">
    <property type="nucleotide sequence ID" value="NZ_JBEZVI010000036.1"/>
</dbReference>
<comment type="caution">
    <text evidence="2">The sequence shown here is derived from an EMBL/GenBank/DDBJ whole genome shotgun (WGS) entry which is preliminary data.</text>
</comment>
<dbReference type="Pfam" id="PF00067">
    <property type="entry name" value="p450"/>
    <property type="match status" value="1"/>
</dbReference>
<name>A0ABV2Z864_9ACTN</name>
<evidence type="ECO:0000313" key="3">
    <source>
        <dbReference type="Proteomes" id="UP001550853"/>
    </source>
</evidence>
<reference evidence="2 3" key="1">
    <citation type="submission" date="2024-06" db="EMBL/GenBank/DDBJ databases">
        <title>The Natural Products Discovery Center: Release of the First 8490 Sequenced Strains for Exploring Actinobacteria Biosynthetic Diversity.</title>
        <authorList>
            <person name="Kalkreuter E."/>
            <person name="Kautsar S.A."/>
            <person name="Yang D."/>
            <person name="Bader C.D."/>
            <person name="Teijaro C.N."/>
            <person name="Fluegel L."/>
            <person name="Davis C.M."/>
            <person name="Simpson J.R."/>
            <person name="Lauterbach L."/>
            <person name="Steele A.D."/>
            <person name="Gui C."/>
            <person name="Meng S."/>
            <person name="Li G."/>
            <person name="Viehrig K."/>
            <person name="Ye F."/>
            <person name="Su P."/>
            <person name="Kiefer A.F."/>
            <person name="Nichols A."/>
            <person name="Cepeda A.J."/>
            <person name="Yan W."/>
            <person name="Fan B."/>
            <person name="Jiang Y."/>
            <person name="Adhikari A."/>
            <person name="Zheng C.-J."/>
            <person name="Schuster L."/>
            <person name="Cowan T.M."/>
            <person name="Smanski M.J."/>
            <person name="Chevrette M.G."/>
            <person name="De Carvalho L.P.S."/>
            <person name="Shen B."/>
        </authorList>
    </citation>
    <scope>NUCLEOTIDE SEQUENCE [LARGE SCALE GENOMIC DNA]</scope>
    <source>
        <strain evidence="2 3">NPDC033039</strain>
    </source>
</reference>
<evidence type="ECO:0000313" key="2">
    <source>
        <dbReference type="EMBL" id="MEU3714156.1"/>
    </source>
</evidence>
<dbReference type="CDD" id="cd11029">
    <property type="entry name" value="CYP107-like"/>
    <property type="match status" value="1"/>
</dbReference>
<dbReference type="InterPro" id="IPR002397">
    <property type="entry name" value="Cyt_P450_B"/>
</dbReference>
<organism evidence="2 3">
    <name type="scientific">Streptomyces catenulae</name>
    <dbReference type="NCBI Taxonomy" id="66875"/>
    <lineage>
        <taxon>Bacteria</taxon>
        <taxon>Bacillati</taxon>
        <taxon>Actinomycetota</taxon>
        <taxon>Actinomycetes</taxon>
        <taxon>Kitasatosporales</taxon>
        <taxon>Streptomycetaceae</taxon>
        <taxon>Streptomyces</taxon>
    </lineage>
</organism>
<dbReference type="PANTHER" id="PTHR46696:SF1">
    <property type="entry name" value="CYTOCHROME P450 YJIB-RELATED"/>
    <property type="match status" value="1"/>
</dbReference>
<evidence type="ECO:0000256" key="1">
    <source>
        <dbReference type="ARBA" id="ARBA00010617"/>
    </source>
</evidence>
<dbReference type="Gene3D" id="1.10.630.10">
    <property type="entry name" value="Cytochrome P450"/>
    <property type="match status" value="1"/>
</dbReference>
<dbReference type="SUPFAM" id="SSF48264">
    <property type="entry name" value="Cytochrome P450"/>
    <property type="match status" value="1"/>
</dbReference>
<keyword evidence="3" id="KW-1185">Reference proteome</keyword>
<comment type="similarity">
    <text evidence="1">Belongs to the cytochrome P450 family.</text>
</comment>